<feature type="region of interest" description="Disordered" evidence="1">
    <location>
        <begin position="167"/>
        <end position="191"/>
    </location>
</feature>
<accession>A0A7S0GD51</accession>
<sequence length="191" mass="21363">MDSMDGDGGYYLAMFGGEEESDDGNDKDGTPTKLGEQPPKKRRKTGKDETADTDNEFGVLNVDSGDDFSSASSLSDDNDDEEGGIAHKKKPHVNLTQKQQKELDFTKKKLSKWAARLFDPNRPQGLVHAPQLIPLNDEFLQVFGKREKDCDEMAGREIEIDKTSLDIIDVSDDENDEENTESKDGKKEEFQ</sequence>
<reference evidence="2" key="1">
    <citation type="submission" date="2021-01" db="EMBL/GenBank/DDBJ databases">
        <authorList>
            <person name="Corre E."/>
            <person name="Pelletier E."/>
            <person name="Niang G."/>
            <person name="Scheremetjew M."/>
            <person name="Finn R."/>
            <person name="Kale V."/>
            <person name="Holt S."/>
            <person name="Cochrane G."/>
            <person name="Meng A."/>
            <person name="Brown T."/>
            <person name="Cohen L."/>
        </authorList>
    </citation>
    <scope>NUCLEOTIDE SEQUENCE</scope>
    <source>
        <strain evidence="2">CCAP1064/1</strain>
    </source>
</reference>
<organism evidence="2">
    <name type="scientific">Proboscia inermis</name>
    <dbReference type="NCBI Taxonomy" id="420281"/>
    <lineage>
        <taxon>Eukaryota</taxon>
        <taxon>Sar</taxon>
        <taxon>Stramenopiles</taxon>
        <taxon>Ochrophyta</taxon>
        <taxon>Bacillariophyta</taxon>
        <taxon>Coscinodiscophyceae</taxon>
        <taxon>Rhizosoleniophycidae</taxon>
        <taxon>Rhizosoleniales</taxon>
        <taxon>Rhizosoleniaceae</taxon>
        <taxon>Proboscia</taxon>
    </lineage>
</organism>
<gene>
    <name evidence="2" type="ORF">PINE0816_LOCUS6665</name>
</gene>
<feature type="region of interest" description="Disordered" evidence="1">
    <location>
        <begin position="1"/>
        <end position="101"/>
    </location>
</feature>
<feature type="compositionally biased region" description="Basic and acidic residues" evidence="1">
    <location>
        <begin position="180"/>
        <end position="191"/>
    </location>
</feature>
<protein>
    <submittedName>
        <fullName evidence="2">Uncharacterized protein</fullName>
    </submittedName>
</protein>
<evidence type="ECO:0000313" key="2">
    <source>
        <dbReference type="EMBL" id="CAD8410542.1"/>
    </source>
</evidence>
<dbReference type="EMBL" id="HBEL01013969">
    <property type="protein sequence ID" value="CAD8410542.1"/>
    <property type="molecule type" value="Transcribed_RNA"/>
</dbReference>
<dbReference type="AlphaFoldDB" id="A0A7S0GD51"/>
<proteinExistence type="predicted"/>
<name>A0A7S0GD51_9STRA</name>
<feature type="compositionally biased region" description="Acidic residues" evidence="1">
    <location>
        <begin position="169"/>
        <end position="179"/>
    </location>
</feature>
<evidence type="ECO:0000256" key="1">
    <source>
        <dbReference type="SAM" id="MobiDB-lite"/>
    </source>
</evidence>